<comment type="caution">
    <text evidence="1">The sequence shown here is derived from an EMBL/GenBank/DDBJ whole genome shotgun (WGS) entry which is preliminary data.</text>
</comment>
<dbReference type="SUPFAM" id="SSF144010">
    <property type="entry name" value="CofE-like"/>
    <property type="match status" value="1"/>
</dbReference>
<name>A0A4Q9V0I7_9ACTO</name>
<dbReference type="OrthoDB" id="9788295at2"/>
<dbReference type="AlphaFoldDB" id="A0A4Q9V0I7"/>
<organism evidence="1 2">
    <name type="scientific">Arcanobacterium bovis</name>
    <dbReference type="NCBI Taxonomy" id="2529275"/>
    <lineage>
        <taxon>Bacteria</taxon>
        <taxon>Bacillati</taxon>
        <taxon>Actinomycetota</taxon>
        <taxon>Actinomycetes</taxon>
        <taxon>Actinomycetales</taxon>
        <taxon>Actinomycetaceae</taxon>
        <taxon>Arcanobacterium</taxon>
    </lineage>
</organism>
<protein>
    <submittedName>
        <fullName evidence="1">Uncharacterized protein</fullName>
    </submittedName>
</protein>
<dbReference type="EMBL" id="SJDT01000006">
    <property type="protein sequence ID" value="TBW20956.1"/>
    <property type="molecule type" value="Genomic_DNA"/>
</dbReference>
<evidence type="ECO:0000313" key="1">
    <source>
        <dbReference type="EMBL" id="TBW20956.1"/>
    </source>
</evidence>
<evidence type="ECO:0000313" key="2">
    <source>
        <dbReference type="Proteomes" id="UP000293036"/>
    </source>
</evidence>
<dbReference type="Proteomes" id="UP000293036">
    <property type="component" value="Unassembled WGS sequence"/>
</dbReference>
<gene>
    <name evidence="1" type="ORF">EZJ44_07665</name>
</gene>
<keyword evidence="2" id="KW-1185">Reference proteome</keyword>
<sequence>MNEELDEQDFLCLPVRGMPQITSSDDLGAVVSRAVARLQWPDGRYGMHGTDVVVVCGKIVAKAQGKWFRYGDHEGGFASRAGIPAGLDLDPVENADDAAAQLRRGFAARFGGRPGVIITSHREVLGSAGFERMHGASNALLSKLISAHEQVIAEDKRYCVSIIRGLSDVLMWEDMPVNTSLNRDS</sequence>
<proteinExistence type="predicted"/>
<accession>A0A4Q9V0I7</accession>
<dbReference type="RefSeq" id="WP_131282005.1">
    <property type="nucleotide sequence ID" value="NZ_JBHSLR010000005.1"/>
</dbReference>
<reference evidence="1 2" key="1">
    <citation type="submission" date="2019-02" db="EMBL/GenBank/DDBJ databases">
        <title>Arcanobacterium bovis sp. nov., isolated from the milk of a cow with mastitis.</title>
        <authorList>
            <person name="Sammra O."/>
            <person name="Foster G."/>
            <person name="Hassan A."/>
            <person name="Alssahen M."/>
            <person name="Laemmler C."/>
            <person name="Borowiak M."/>
            <person name="Malorny B."/>
            <person name="Abdulmawjood A."/>
        </authorList>
    </citation>
    <scope>NUCLEOTIDE SEQUENCE [LARGE SCALE GENOMIC DNA]</scope>
    <source>
        <strain evidence="1 2">C605018/01/1</strain>
    </source>
</reference>
<dbReference type="Gene3D" id="3.30.1330.100">
    <property type="entry name" value="CofE-like"/>
    <property type="match status" value="1"/>
</dbReference>